<comment type="caution">
    <text evidence="2">The sequence shown here is derived from an EMBL/GenBank/DDBJ whole genome shotgun (WGS) entry which is preliminary data.</text>
</comment>
<dbReference type="InterPro" id="IPR011008">
    <property type="entry name" value="Dimeric_a/b-barrel"/>
</dbReference>
<evidence type="ECO:0000259" key="1">
    <source>
        <dbReference type="Pfam" id="PF03992"/>
    </source>
</evidence>
<dbReference type="InterPro" id="IPR007138">
    <property type="entry name" value="ABM_dom"/>
</dbReference>
<dbReference type="EMBL" id="BSSU01000008">
    <property type="protein sequence ID" value="GLX82343.1"/>
    <property type="molecule type" value="Genomic_DNA"/>
</dbReference>
<dbReference type="PANTHER" id="PTHR37811">
    <property type="entry name" value="BLL5343 PROTEIN"/>
    <property type="match status" value="1"/>
</dbReference>
<organism evidence="2 3">
    <name type="scientific">Thalassotalea eurytherma</name>
    <dbReference type="NCBI Taxonomy" id="1144278"/>
    <lineage>
        <taxon>Bacteria</taxon>
        <taxon>Pseudomonadati</taxon>
        <taxon>Pseudomonadota</taxon>
        <taxon>Gammaproteobacteria</taxon>
        <taxon>Alteromonadales</taxon>
        <taxon>Colwelliaceae</taxon>
        <taxon>Thalassotalea</taxon>
    </lineage>
</organism>
<protein>
    <recommendedName>
        <fullName evidence="1">ABM domain-containing protein</fullName>
    </recommendedName>
</protein>
<reference evidence="2 3" key="1">
    <citation type="submission" date="2023-03" db="EMBL/GenBank/DDBJ databases">
        <title>Draft genome sequence of Thalassotalea eurytherma JCM 18482T.</title>
        <authorList>
            <person name="Sawabe T."/>
        </authorList>
    </citation>
    <scope>NUCLEOTIDE SEQUENCE [LARGE SCALE GENOMIC DNA]</scope>
    <source>
        <strain evidence="2 3">JCM 18482</strain>
    </source>
</reference>
<dbReference type="SUPFAM" id="SSF54909">
    <property type="entry name" value="Dimeric alpha+beta barrel"/>
    <property type="match status" value="1"/>
</dbReference>
<proteinExistence type="predicted"/>
<dbReference type="Gene3D" id="3.30.70.100">
    <property type="match status" value="1"/>
</dbReference>
<dbReference type="Pfam" id="PF03992">
    <property type="entry name" value="ABM"/>
    <property type="match status" value="1"/>
</dbReference>
<dbReference type="PANTHER" id="PTHR37811:SF2">
    <property type="entry name" value="ABM DOMAIN-CONTAINING PROTEIN"/>
    <property type="match status" value="1"/>
</dbReference>
<keyword evidence="3" id="KW-1185">Reference proteome</keyword>
<gene>
    <name evidence="2" type="ORF">theurythT_17950</name>
</gene>
<name>A0ABQ6H2D0_9GAMM</name>
<dbReference type="Proteomes" id="UP001157133">
    <property type="component" value="Unassembled WGS sequence"/>
</dbReference>
<accession>A0ABQ6H2D0</accession>
<dbReference type="RefSeq" id="WP_284207703.1">
    <property type="nucleotide sequence ID" value="NZ_BSSU01000008.1"/>
</dbReference>
<dbReference type="InterPro" id="IPR052936">
    <property type="entry name" value="Jasmonate_Hydroxylase-like"/>
</dbReference>
<sequence length="106" mass="12700">MFVVIFRAKAAKQDSQYSETVTQLRRLAFEQYGCIEFVAMNDGDDELTLSYWQDEQAIKRWKQDTSHLLAQKQGRNKWYLDYRVEVAHITRSYQFTAADRPKWLTR</sequence>
<evidence type="ECO:0000313" key="3">
    <source>
        <dbReference type="Proteomes" id="UP001157133"/>
    </source>
</evidence>
<feature type="domain" description="ABM" evidence="1">
    <location>
        <begin position="1"/>
        <end position="72"/>
    </location>
</feature>
<evidence type="ECO:0000313" key="2">
    <source>
        <dbReference type="EMBL" id="GLX82343.1"/>
    </source>
</evidence>